<evidence type="ECO:0000256" key="1">
    <source>
        <dbReference type="SAM" id="Phobius"/>
    </source>
</evidence>
<sequence length="453" mass="48808">MRRYRLGIPTLLIAGAYAIAVAVTAVLALSGGDIGFLWRLTLFYEADDDVSATWQNVLVLVLTGAFSAWALWQSLRGPVAGARPEIDRGVRWLRVALYAAVGWWLLYAVLPVWPWWAVVIDSLVLAAVAALFHPVLQRTVRLADLARAAGVLGHLSVAAGEVFDTLDWRDGEWSAAIAGFGGLARLFWVIMVFVSQRRDGRFQRATVWYGIGYLLLPVLLLPVSLLLRLAGGFDDVAEEVAYVPDILLMVWLARSAHDLADPHARPAPSPPLLAVPPAFAVGSRLSARAGFAACAVLLVPAVVNLFRGHSRWITAHVPATWLAKRVGDVAATLWWVFESFAGIGGLAVVVLFALCRGTRLTFLAAMGALLLTAAAGTAGLVVFLDSSGPAIYRIIQSYSGDPFASRLPISPLWFIAACACSAVLLWWAHTVRPRLDGTGLGRNRKVGRAAPTP</sequence>
<accession>A0ABW7ALA6</accession>
<comment type="caution">
    <text evidence="2">The sequence shown here is derived from an EMBL/GenBank/DDBJ whole genome shotgun (WGS) entry which is preliminary data.</text>
</comment>
<keyword evidence="1" id="KW-1133">Transmembrane helix</keyword>
<feature type="transmembrane region" description="Helical" evidence="1">
    <location>
        <begin position="333"/>
        <end position="354"/>
    </location>
</feature>
<name>A0ABW7ALA6_9ACTN</name>
<dbReference type="EMBL" id="JBICRM010000025">
    <property type="protein sequence ID" value="MFG1708136.1"/>
    <property type="molecule type" value="Genomic_DNA"/>
</dbReference>
<dbReference type="RefSeq" id="WP_393172368.1">
    <property type="nucleotide sequence ID" value="NZ_JBICRM010000025.1"/>
</dbReference>
<proteinExistence type="predicted"/>
<dbReference type="Proteomes" id="UP001603978">
    <property type="component" value="Unassembled WGS sequence"/>
</dbReference>
<keyword evidence="1" id="KW-0812">Transmembrane</keyword>
<feature type="transmembrane region" description="Helical" evidence="1">
    <location>
        <begin position="175"/>
        <end position="194"/>
    </location>
</feature>
<gene>
    <name evidence="2" type="ORF">ACFLIM_33495</name>
</gene>
<protein>
    <submittedName>
        <fullName evidence="2">Uncharacterized protein</fullName>
    </submittedName>
</protein>
<feature type="transmembrane region" description="Helical" evidence="1">
    <location>
        <begin position="92"/>
        <end position="109"/>
    </location>
</feature>
<evidence type="ECO:0000313" key="2">
    <source>
        <dbReference type="EMBL" id="MFG1708136.1"/>
    </source>
</evidence>
<organism evidence="2 3">
    <name type="scientific">Nonomuraea marmarensis</name>
    <dbReference type="NCBI Taxonomy" id="3351344"/>
    <lineage>
        <taxon>Bacteria</taxon>
        <taxon>Bacillati</taxon>
        <taxon>Actinomycetota</taxon>
        <taxon>Actinomycetes</taxon>
        <taxon>Streptosporangiales</taxon>
        <taxon>Streptosporangiaceae</taxon>
        <taxon>Nonomuraea</taxon>
    </lineage>
</organism>
<keyword evidence="3" id="KW-1185">Reference proteome</keyword>
<keyword evidence="1" id="KW-0472">Membrane</keyword>
<reference evidence="2 3" key="1">
    <citation type="submission" date="2024-10" db="EMBL/GenBank/DDBJ databases">
        <authorList>
            <person name="Topkara A.R."/>
            <person name="Saygin H."/>
        </authorList>
    </citation>
    <scope>NUCLEOTIDE SEQUENCE [LARGE SCALE GENOMIC DNA]</scope>
    <source>
        <strain evidence="2 3">M3C6</strain>
    </source>
</reference>
<feature type="transmembrane region" description="Helical" evidence="1">
    <location>
        <begin position="12"/>
        <end position="32"/>
    </location>
</feature>
<feature type="transmembrane region" description="Helical" evidence="1">
    <location>
        <begin position="52"/>
        <end position="72"/>
    </location>
</feature>
<feature type="transmembrane region" description="Helical" evidence="1">
    <location>
        <begin position="360"/>
        <end position="384"/>
    </location>
</feature>
<evidence type="ECO:0000313" key="3">
    <source>
        <dbReference type="Proteomes" id="UP001603978"/>
    </source>
</evidence>
<feature type="transmembrane region" description="Helical" evidence="1">
    <location>
        <begin position="405"/>
        <end position="428"/>
    </location>
</feature>
<feature type="transmembrane region" description="Helical" evidence="1">
    <location>
        <begin position="206"/>
        <end position="227"/>
    </location>
</feature>